<dbReference type="Gene3D" id="1.10.3720.10">
    <property type="entry name" value="MetI-like"/>
    <property type="match status" value="1"/>
</dbReference>
<evidence type="ECO:0000256" key="3">
    <source>
        <dbReference type="ARBA" id="ARBA00022475"/>
    </source>
</evidence>
<dbReference type="SUPFAM" id="SSF161098">
    <property type="entry name" value="MetI-like"/>
    <property type="match status" value="1"/>
</dbReference>
<feature type="transmembrane region" description="Helical" evidence="7">
    <location>
        <begin position="114"/>
        <end position="132"/>
    </location>
</feature>
<feature type="transmembrane region" description="Helical" evidence="7">
    <location>
        <begin position="138"/>
        <end position="158"/>
    </location>
</feature>
<gene>
    <name evidence="9" type="primary">ssuC_3</name>
    <name evidence="9" type="ORF">GCM10025875_28180</name>
</gene>
<evidence type="ECO:0000256" key="6">
    <source>
        <dbReference type="ARBA" id="ARBA00023136"/>
    </source>
</evidence>
<reference evidence="9" key="1">
    <citation type="journal article" date="2014" name="Int. J. Syst. Evol. Microbiol.">
        <title>Complete genome sequence of Corynebacterium casei LMG S-19264T (=DSM 44701T), isolated from a smear-ripened cheese.</title>
        <authorList>
            <consortium name="US DOE Joint Genome Institute (JGI-PGF)"/>
            <person name="Walter F."/>
            <person name="Albersmeier A."/>
            <person name="Kalinowski J."/>
            <person name="Ruckert C."/>
        </authorList>
    </citation>
    <scope>NUCLEOTIDE SEQUENCE</scope>
    <source>
        <strain evidence="9">NBRC 112290</strain>
    </source>
</reference>
<evidence type="ECO:0000313" key="10">
    <source>
        <dbReference type="Proteomes" id="UP001157161"/>
    </source>
</evidence>
<dbReference type="RefSeq" id="WP_284251518.1">
    <property type="nucleotide sequence ID" value="NZ_BSUM01000001.1"/>
</dbReference>
<keyword evidence="10" id="KW-1185">Reference proteome</keyword>
<feature type="transmembrane region" description="Helical" evidence="7">
    <location>
        <begin position="21"/>
        <end position="39"/>
    </location>
</feature>
<keyword evidence="2 7" id="KW-0813">Transport</keyword>
<comment type="subcellular location">
    <subcellularLocation>
        <location evidence="1 7">Cell membrane</location>
        <topology evidence="1 7">Multi-pass membrane protein</topology>
    </subcellularLocation>
</comment>
<dbReference type="InterPro" id="IPR000515">
    <property type="entry name" value="MetI-like"/>
</dbReference>
<feature type="domain" description="ABC transmembrane type-1" evidence="8">
    <location>
        <begin position="73"/>
        <end position="257"/>
    </location>
</feature>
<keyword evidence="5 7" id="KW-1133">Transmembrane helix</keyword>
<protein>
    <submittedName>
        <fullName evidence="9">Nitrate ABC transporter permease</fullName>
    </submittedName>
</protein>
<organism evidence="9 10">
    <name type="scientific">Litorihabitans aurantiacus</name>
    <dbReference type="NCBI Taxonomy" id="1930061"/>
    <lineage>
        <taxon>Bacteria</taxon>
        <taxon>Bacillati</taxon>
        <taxon>Actinomycetota</taxon>
        <taxon>Actinomycetes</taxon>
        <taxon>Micrococcales</taxon>
        <taxon>Beutenbergiaceae</taxon>
        <taxon>Litorihabitans</taxon>
    </lineage>
</organism>
<evidence type="ECO:0000256" key="4">
    <source>
        <dbReference type="ARBA" id="ARBA00022692"/>
    </source>
</evidence>
<dbReference type="PROSITE" id="PS50928">
    <property type="entry name" value="ABC_TM1"/>
    <property type="match status" value="1"/>
</dbReference>
<dbReference type="PANTHER" id="PTHR30151:SF0">
    <property type="entry name" value="ABC TRANSPORTER PERMEASE PROTEIN MJ0413-RELATED"/>
    <property type="match status" value="1"/>
</dbReference>
<evidence type="ECO:0000256" key="1">
    <source>
        <dbReference type="ARBA" id="ARBA00004651"/>
    </source>
</evidence>
<dbReference type="AlphaFoldDB" id="A0AA37XGY8"/>
<accession>A0AA37XGY8</accession>
<dbReference type="GO" id="GO:0055085">
    <property type="term" value="P:transmembrane transport"/>
    <property type="evidence" value="ECO:0007669"/>
    <property type="project" value="InterPro"/>
</dbReference>
<evidence type="ECO:0000256" key="2">
    <source>
        <dbReference type="ARBA" id="ARBA00022448"/>
    </source>
</evidence>
<comment type="caution">
    <text evidence="9">The sequence shown here is derived from an EMBL/GenBank/DDBJ whole genome shotgun (WGS) entry which is preliminary data.</text>
</comment>
<evidence type="ECO:0000259" key="8">
    <source>
        <dbReference type="PROSITE" id="PS50928"/>
    </source>
</evidence>
<comment type="similarity">
    <text evidence="7">Belongs to the binding-protein-dependent transport system permease family.</text>
</comment>
<sequence length="270" mass="27986">MTAVAASVAPRRRVRRDGSRAFVRPALAVAGLLLAQEVATRTGVLPASYFPPVSEIATALAAEVTGGRLLQALGATVLTWWGALALALGLGTAVGTLLGLLPPLEALLRPVIEFLRPVPSVALIPLVVLTIGTGSRSALFLAVFAAFWQVLVPVVAGIRSAPPIALDTARVFGLGTLQRIRWIQLPSMLPQLMTAARLATSTSLILVVTAEIIIQMPGLGSEITIARTAGNPARMYAYIAVSGMAGIALNAAVGAITRRVNAAHGQDGTR</sequence>
<dbReference type="Proteomes" id="UP001157161">
    <property type="component" value="Unassembled WGS sequence"/>
</dbReference>
<keyword evidence="6 7" id="KW-0472">Membrane</keyword>
<proteinExistence type="inferred from homology"/>
<reference evidence="9" key="2">
    <citation type="submission" date="2023-02" db="EMBL/GenBank/DDBJ databases">
        <authorList>
            <person name="Sun Q."/>
            <person name="Mori K."/>
        </authorList>
    </citation>
    <scope>NUCLEOTIDE SEQUENCE</scope>
    <source>
        <strain evidence="9">NBRC 112290</strain>
    </source>
</reference>
<dbReference type="InterPro" id="IPR035906">
    <property type="entry name" value="MetI-like_sf"/>
</dbReference>
<evidence type="ECO:0000256" key="5">
    <source>
        <dbReference type="ARBA" id="ARBA00022989"/>
    </source>
</evidence>
<evidence type="ECO:0000256" key="7">
    <source>
        <dbReference type="RuleBase" id="RU363032"/>
    </source>
</evidence>
<dbReference type="PANTHER" id="PTHR30151">
    <property type="entry name" value="ALKANE SULFONATE ABC TRANSPORTER-RELATED, MEMBRANE SUBUNIT"/>
    <property type="match status" value="1"/>
</dbReference>
<name>A0AA37XGY8_9MICO</name>
<dbReference type="Pfam" id="PF00528">
    <property type="entry name" value="BPD_transp_1"/>
    <property type="match status" value="1"/>
</dbReference>
<evidence type="ECO:0000313" key="9">
    <source>
        <dbReference type="EMBL" id="GMA32826.1"/>
    </source>
</evidence>
<dbReference type="EMBL" id="BSUM01000001">
    <property type="protein sequence ID" value="GMA32826.1"/>
    <property type="molecule type" value="Genomic_DNA"/>
</dbReference>
<feature type="transmembrane region" description="Helical" evidence="7">
    <location>
        <begin position="195"/>
        <end position="215"/>
    </location>
</feature>
<keyword evidence="4 7" id="KW-0812">Transmembrane</keyword>
<dbReference type="GO" id="GO:0005886">
    <property type="term" value="C:plasma membrane"/>
    <property type="evidence" value="ECO:0007669"/>
    <property type="project" value="UniProtKB-SubCell"/>
</dbReference>
<keyword evidence="3" id="KW-1003">Cell membrane</keyword>
<feature type="transmembrane region" description="Helical" evidence="7">
    <location>
        <begin position="235"/>
        <end position="256"/>
    </location>
</feature>
<feature type="transmembrane region" description="Helical" evidence="7">
    <location>
        <begin position="78"/>
        <end position="102"/>
    </location>
</feature>